<keyword evidence="2" id="KW-1185">Reference proteome</keyword>
<dbReference type="EMBL" id="JABBWM010000127">
    <property type="protein sequence ID" value="KAG2087917.1"/>
    <property type="molecule type" value="Genomic_DNA"/>
</dbReference>
<protein>
    <submittedName>
        <fullName evidence="1">Uncharacterized protein</fullName>
    </submittedName>
</protein>
<dbReference type="RefSeq" id="XP_041285381.1">
    <property type="nucleotide sequence ID" value="XM_041430607.1"/>
</dbReference>
<evidence type="ECO:0000313" key="1">
    <source>
        <dbReference type="EMBL" id="KAG2087917.1"/>
    </source>
</evidence>
<evidence type="ECO:0000313" key="2">
    <source>
        <dbReference type="Proteomes" id="UP000823399"/>
    </source>
</evidence>
<reference evidence="1" key="1">
    <citation type="journal article" date="2020" name="New Phytol.">
        <title>Comparative genomics reveals dynamic genome evolution in host specialist ectomycorrhizal fungi.</title>
        <authorList>
            <person name="Lofgren L.A."/>
            <person name="Nguyen N.H."/>
            <person name="Vilgalys R."/>
            <person name="Ruytinx J."/>
            <person name="Liao H.L."/>
            <person name="Branco S."/>
            <person name="Kuo A."/>
            <person name="LaButti K."/>
            <person name="Lipzen A."/>
            <person name="Andreopoulos W."/>
            <person name="Pangilinan J."/>
            <person name="Riley R."/>
            <person name="Hundley H."/>
            <person name="Na H."/>
            <person name="Barry K."/>
            <person name="Grigoriev I.V."/>
            <person name="Stajich J.E."/>
            <person name="Kennedy P.G."/>
        </authorList>
    </citation>
    <scope>NUCLEOTIDE SEQUENCE</scope>
    <source>
        <strain evidence="1">FC423</strain>
    </source>
</reference>
<comment type="caution">
    <text evidence="1">The sequence shown here is derived from an EMBL/GenBank/DDBJ whole genome shotgun (WGS) entry which is preliminary data.</text>
</comment>
<dbReference type="AlphaFoldDB" id="A0A9P7ES63"/>
<dbReference type="Proteomes" id="UP000823399">
    <property type="component" value="Unassembled WGS sequence"/>
</dbReference>
<sequence>MSLQRLQFEQYIFYSIIMFKFTSDAHLSCELSNHEDCHFMDPNSLWTLSQQKKSDPWCSVYSNPDTSYTHIMTSFHSTSPLSVSRSAVSYNLQIVQSTPMAKWKHSLVCHYVQIGLQGLDILGDAYTPSTKSEFIAAVTNGFARLVTLATDWPPYCDTHCR</sequence>
<name>A0A9P7ES63_9AGAM</name>
<accession>A0A9P7ES63</accession>
<proteinExistence type="predicted"/>
<gene>
    <name evidence="1" type="ORF">F5147DRAFT_56210</name>
</gene>
<dbReference type="GeneID" id="64692866"/>
<organism evidence="1 2">
    <name type="scientific">Suillus discolor</name>
    <dbReference type="NCBI Taxonomy" id="1912936"/>
    <lineage>
        <taxon>Eukaryota</taxon>
        <taxon>Fungi</taxon>
        <taxon>Dikarya</taxon>
        <taxon>Basidiomycota</taxon>
        <taxon>Agaricomycotina</taxon>
        <taxon>Agaricomycetes</taxon>
        <taxon>Agaricomycetidae</taxon>
        <taxon>Boletales</taxon>
        <taxon>Suillineae</taxon>
        <taxon>Suillaceae</taxon>
        <taxon>Suillus</taxon>
    </lineage>
</organism>